<dbReference type="InterPro" id="IPR042100">
    <property type="entry name" value="Bug_dom1"/>
</dbReference>
<reference evidence="3 4" key="1">
    <citation type="submission" date="2021-11" db="EMBL/GenBank/DDBJ databases">
        <authorList>
            <person name="Lee D.-H."/>
            <person name="Kim S.-B."/>
        </authorList>
    </citation>
    <scope>NUCLEOTIDE SEQUENCE [LARGE SCALE GENOMIC DNA]</scope>
    <source>
        <strain evidence="3 4">KCTC 52223</strain>
    </source>
</reference>
<dbReference type="CDD" id="cd07012">
    <property type="entry name" value="PBP2_Bug_TTT"/>
    <property type="match status" value="1"/>
</dbReference>
<evidence type="ECO:0000313" key="4">
    <source>
        <dbReference type="Proteomes" id="UP001198862"/>
    </source>
</evidence>
<keyword evidence="4" id="KW-1185">Reference proteome</keyword>
<accession>A0ABS8KXS5</accession>
<name>A0ABS8KXS5_9HYPH</name>
<sequence>MVLSRRATLGGLLAATAIAPANAQQWRPSRTMNWIVPFPPGGSNDTFARPVAVHVSRTLGQPVVVENRSGAGGTLGGMVVARARPDGCTLLVANSAQSFATVVYPDSGFDLLRDFAPVSNIARVPVGLVVNAARLDVKDLAGFLAAARKAPDTINIGSSGLGTMPHLAIELLQRRTGIKLMHVPYRGGGPALQDLLAGQLDATFQPLSTVASYVQSGKLRALAVATAKRESVLPDVPTFAEAGVKDFEVSTWYGLFAPRATPAAPLDAIHAAVQAALAEPDIKRVWAEQGARIDLESRQAFGDFVKAEVERWSAIASTTGLPME</sequence>
<dbReference type="PANTHER" id="PTHR42928:SF5">
    <property type="entry name" value="BLR1237 PROTEIN"/>
    <property type="match status" value="1"/>
</dbReference>
<evidence type="ECO:0000256" key="1">
    <source>
        <dbReference type="ARBA" id="ARBA00006987"/>
    </source>
</evidence>
<dbReference type="RefSeq" id="WP_230552067.1">
    <property type="nucleotide sequence ID" value="NZ_JAJISD010000008.1"/>
</dbReference>
<feature type="chain" id="PRO_5045247389" evidence="2">
    <location>
        <begin position="24"/>
        <end position="324"/>
    </location>
</feature>
<comment type="caution">
    <text evidence="3">The sequence shown here is derived from an EMBL/GenBank/DDBJ whole genome shotgun (WGS) entry which is preliminary data.</text>
</comment>
<keyword evidence="2" id="KW-0732">Signal</keyword>
<evidence type="ECO:0000256" key="2">
    <source>
        <dbReference type="SAM" id="SignalP"/>
    </source>
</evidence>
<gene>
    <name evidence="3" type="ORF">LJ725_18200</name>
</gene>
<dbReference type="InterPro" id="IPR005064">
    <property type="entry name" value="BUG"/>
</dbReference>
<dbReference type="PIRSF" id="PIRSF017082">
    <property type="entry name" value="YflP"/>
    <property type="match status" value="1"/>
</dbReference>
<dbReference type="SUPFAM" id="SSF53850">
    <property type="entry name" value="Periplasmic binding protein-like II"/>
    <property type="match status" value="1"/>
</dbReference>
<feature type="signal peptide" evidence="2">
    <location>
        <begin position="1"/>
        <end position="23"/>
    </location>
</feature>
<proteinExistence type="inferred from homology"/>
<evidence type="ECO:0000313" key="3">
    <source>
        <dbReference type="EMBL" id="MCC8430909.1"/>
    </source>
</evidence>
<organism evidence="3 4">
    <name type="scientific">Reyranella aquatilis</name>
    <dbReference type="NCBI Taxonomy" id="2035356"/>
    <lineage>
        <taxon>Bacteria</taxon>
        <taxon>Pseudomonadati</taxon>
        <taxon>Pseudomonadota</taxon>
        <taxon>Alphaproteobacteria</taxon>
        <taxon>Hyphomicrobiales</taxon>
        <taxon>Reyranellaceae</taxon>
        <taxon>Reyranella</taxon>
    </lineage>
</organism>
<dbReference type="Gene3D" id="3.40.190.150">
    <property type="entry name" value="Bordetella uptake gene, domain 1"/>
    <property type="match status" value="1"/>
</dbReference>
<dbReference type="Gene3D" id="3.40.190.10">
    <property type="entry name" value="Periplasmic binding protein-like II"/>
    <property type="match status" value="1"/>
</dbReference>
<comment type="similarity">
    <text evidence="1">Belongs to the UPF0065 (bug) family.</text>
</comment>
<dbReference type="Proteomes" id="UP001198862">
    <property type="component" value="Unassembled WGS sequence"/>
</dbReference>
<protein>
    <submittedName>
        <fullName evidence="3">Tripartite tricarboxylate transporter substrate binding protein</fullName>
    </submittedName>
</protein>
<dbReference type="EMBL" id="JAJISD010000008">
    <property type="protein sequence ID" value="MCC8430909.1"/>
    <property type="molecule type" value="Genomic_DNA"/>
</dbReference>
<dbReference type="PANTHER" id="PTHR42928">
    <property type="entry name" value="TRICARBOXYLATE-BINDING PROTEIN"/>
    <property type="match status" value="1"/>
</dbReference>
<dbReference type="Pfam" id="PF03401">
    <property type="entry name" value="TctC"/>
    <property type="match status" value="1"/>
</dbReference>